<dbReference type="Gene3D" id="3.40.50.10540">
    <property type="entry name" value="Crotonobetainyl-coa:carnitine coa-transferase, domain 1"/>
    <property type="match status" value="1"/>
</dbReference>
<sequence length="418" mass="44748">MTDTSIKPLDGVRVLELGNYIAAPTAGRLLADFGAEVIKIERPATGDELRNWRLYKGTTSMLFRTINRNKKSVTLDLRSEAGREAVKGLVAESDVLLENFRPGTLEKWGLGPDVLNELNPELVISRISAFGQTGPLSQRPGFAAVAEAYGGFRNLVGDPDRAPVRVGVSIGDSIAGLYAAFGVVMSLFQREVRRGPDSSSQGVPLRERIIDVALHEVMFSMMESLIPDYQAYGITRERLGGRMEGIAPSNAYVCSDGASIVVAGNGDSIYQRYMTTIGRPDLGADPHLQTNAQRWARREELDAAIGEWAAARTSVEALEVLDAAGVPAGPILTAADISDDEQYAARNMIQKMDVSTGDETLTDVGFPGIVPVIGEESLPIDHLGPDLGANTHEVLGGLLGLTAEQIAAASTTEERLSA</sequence>
<dbReference type="EMBL" id="RKMF01000003">
    <property type="protein sequence ID" value="ROZ64274.1"/>
    <property type="molecule type" value="Genomic_DNA"/>
</dbReference>
<reference evidence="2 3" key="1">
    <citation type="submission" date="2018-10" db="EMBL/GenBank/DDBJ databases">
        <title>Kocuria sp. M5W7-7, whole genome shotgun sequence.</title>
        <authorList>
            <person name="Tuo L."/>
        </authorList>
    </citation>
    <scope>NUCLEOTIDE SEQUENCE [LARGE SCALE GENOMIC DNA]</scope>
    <source>
        <strain evidence="2 3">M5W7-7</strain>
    </source>
</reference>
<dbReference type="Pfam" id="PF02515">
    <property type="entry name" value="CoA_transf_3"/>
    <property type="match status" value="1"/>
</dbReference>
<dbReference type="InterPro" id="IPR023606">
    <property type="entry name" value="CoA-Trfase_III_dom_1_sf"/>
</dbReference>
<protein>
    <submittedName>
        <fullName evidence="2">CoA transferase</fullName>
    </submittedName>
</protein>
<dbReference type="InterPro" id="IPR003673">
    <property type="entry name" value="CoA-Trfase_fam_III"/>
</dbReference>
<dbReference type="AlphaFoldDB" id="A0A3N3ZS65"/>
<organism evidence="2 3">
    <name type="scientific">Kocuria soli</name>
    <dbReference type="NCBI Taxonomy" id="2485125"/>
    <lineage>
        <taxon>Bacteria</taxon>
        <taxon>Bacillati</taxon>
        <taxon>Actinomycetota</taxon>
        <taxon>Actinomycetes</taxon>
        <taxon>Micrococcales</taxon>
        <taxon>Micrococcaceae</taxon>
        <taxon>Kocuria</taxon>
    </lineage>
</organism>
<keyword evidence="1 2" id="KW-0808">Transferase</keyword>
<dbReference type="PANTHER" id="PTHR48207">
    <property type="entry name" value="SUCCINATE--HYDROXYMETHYLGLUTARATE COA-TRANSFERASE"/>
    <property type="match status" value="1"/>
</dbReference>
<dbReference type="SUPFAM" id="SSF89796">
    <property type="entry name" value="CoA-transferase family III (CaiB/BaiF)"/>
    <property type="match status" value="1"/>
</dbReference>
<accession>A0A3N3ZS65</accession>
<proteinExistence type="predicted"/>
<dbReference type="OrthoDB" id="9797653at2"/>
<dbReference type="Proteomes" id="UP000270616">
    <property type="component" value="Unassembled WGS sequence"/>
</dbReference>
<comment type="caution">
    <text evidence="2">The sequence shown here is derived from an EMBL/GenBank/DDBJ whole genome shotgun (WGS) entry which is preliminary data.</text>
</comment>
<evidence type="ECO:0000313" key="3">
    <source>
        <dbReference type="Proteomes" id="UP000270616"/>
    </source>
</evidence>
<dbReference type="InterPro" id="IPR050483">
    <property type="entry name" value="CoA-transferase_III_domain"/>
</dbReference>
<name>A0A3N3ZS65_9MICC</name>
<dbReference type="Gene3D" id="3.30.1540.10">
    <property type="entry name" value="formyl-coa transferase, domain 3"/>
    <property type="match status" value="1"/>
</dbReference>
<keyword evidence="3" id="KW-1185">Reference proteome</keyword>
<gene>
    <name evidence="2" type="ORF">EDL96_03150</name>
</gene>
<dbReference type="GO" id="GO:0008410">
    <property type="term" value="F:CoA-transferase activity"/>
    <property type="evidence" value="ECO:0007669"/>
    <property type="project" value="TreeGrafter"/>
</dbReference>
<evidence type="ECO:0000313" key="2">
    <source>
        <dbReference type="EMBL" id="ROZ64274.1"/>
    </source>
</evidence>
<evidence type="ECO:0000256" key="1">
    <source>
        <dbReference type="ARBA" id="ARBA00022679"/>
    </source>
</evidence>
<dbReference type="InterPro" id="IPR044855">
    <property type="entry name" value="CoA-Trfase_III_dom3_sf"/>
</dbReference>
<dbReference type="PANTHER" id="PTHR48207:SF3">
    <property type="entry name" value="SUCCINATE--HYDROXYMETHYLGLUTARATE COA-TRANSFERASE"/>
    <property type="match status" value="1"/>
</dbReference>
<dbReference type="RefSeq" id="WP_123824370.1">
    <property type="nucleotide sequence ID" value="NZ_RKMF01000003.1"/>
</dbReference>